<feature type="region of interest" description="Disordered" evidence="1">
    <location>
        <begin position="65"/>
        <end position="163"/>
    </location>
</feature>
<proteinExistence type="predicted"/>
<evidence type="ECO:0000256" key="1">
    <source>
        <dbReference type="SAM" id="MobiDB-lite"/>
    </source>
</evidence>
<sequence length="163" mass="17621">MDRRIEALLDRLGCLARPLAVGFRHPLQTKANCSARIFGSHPFPSILDMSPPRFASNYSNGTRCSDNNLLPSNKPSQASAPKRLITETRTVGSLPNPTTTATSQSPASGQSSAEYRRTMADSSNANASRQEDIRNLRGQLLDRVGNQGRGMRAKNGQGGRPKA</sequence>
<keyword evidence="3" id="KW-1185">Reference proteome</keyword>
<accession>A0A1Y2E8C2</accession>
<dbReference type="RefSeq" id="XP_040718150.1">
    <property type="nucleotide sequence ID" value="XM_040859834.1"/>
</dbReference>
<name>A0A1Y2E8C2_9PEZI</name>
<dbReference type="GeneID" id="63776046"/>
<comment type="caution">
    <text evidence="2">The sequence shown here is derived from an EMBL/GenBank/DDBJ whole genome shotgun (WGS) entry which is preliminary data.</text>
</comment>
<feature type="compositionally biased region" description="Low complexity" evidence="1">
    <location>
        <begin position="97"/>
        <end position="113"/>
    </location>
</feature>
<dbReference type="InParanoid" id="A0A1Y2E8C2"/>
<dbReference type="EMBL" id="MCFJ01000004">
    <property type="protein sequence ID" value="ORY67526.1"/>
    <property type="molecule type" value="Genomic_DNA"/>
</dbReference>
<evidence type="ECO:0000313" key="2">
    <source>
        <dbReference type="EMBL" id="ORY67526.1"/>
    </source>
</evidence>
<reference evidence="2 3" key="1">
    <citation type="submission" date="2016-07" db="EMBL/GenBank/DDBJ databases">
        <title>Pervasive Adenine N6-methylation of Active Genes in Fungi.</title>
        <authorList>
            <consortium name="DOE Joint Genome Institute"/>
            <person name="Mondo S.J."/>
            <person name="Dannebaum R.O."/>
            <person name="Kuo R.C."/>
            <person name="Labutti K."/>
            <person name="Haridas S."/>
            <person name="Kuo A."/>
            <person name="Salamov A."/>
            <person name="Ahrendt S.R."/>
            <person name="Lipzen A."/>
            <person name="Sullivan W."/>
            <person name="Andreopoulos W.B."/>
            <person name="Clum A."/>
            <person name="Lindquist E."/>
            <person name="Daum C."/>
            <person name="Ramamoorthy G.K."/>
            <person name="Gryganskyi A."/>
            <person name="Culley D."/>
            <person name="Magnuson J.K."/>
            <person name="James T.Y."/>
            <person name="O'Malley M.A."/>
            <person name="Stajich J.E."/>
            <person name="Spatafora J.W."/>
            <person name="Visel A."/>
            <person name="Grigoriev I.V."/>
        </authorList>
    </citation>
    <scope>NUCLEOTIDE SEQUENCE [LARGE SCALE GENOMIC DNA]</scope>
    <source>
        <strain evidence="2 3">CBS 129021</strain>
    </source>
</reference>
<organism evidence="2 3">
    <name type="scientific">Pseudomassariella vexata</name>
    <dbReference type="NCBI Taxonomy" id="1141098"/>
    <lineage>
        <taxon>Eukaryota</taxon>
        <taxon>Fungi</taxon>
        <taxon>Dikarya</taxon>
        <taxon>Ascomycota</taxon>
        <taxon>Pezizomycotina</taxon>
        <taxon>Sordariomycetes</taxon>
        <taxon>Xylariomycetidae</taxon>
        <taxon>Amphisphaeriales</taxon>
        <taxon>Pseudomassariaceae</taxon>
        <taxon>Pseudomassariella</taxon>
    </lineage>
</organism>
<protein>
    <submittedName>
        <fullName evidence="2">Uncharacterized protein</fullName>
    </submittedName>
</protein>
<gene>
    <name evidence="2" type="ORF">BCR38DRAFT_427345</name>
</gene>
<dbReference type="AlphaFoldDB" id="A0A1Y2E8C2"/>
<feature type="compositionally biased region" description="Polar residues" evidence="1">
    <location>
        <begin position="87"/>
        <end position="96"/>
    </location>
</feature>
<evidence type="ECO:0000313" key="3">
    <source>
        <dbReference type="Proteomes" id="UP000193689"/>
    </source>
</evidence>
<feature type="compositionally biased region" description="Polar residues" evidence="1">
    <location>
        <begin position="65"/>
        <end position="79"/>
    </location>
</feature>
<dbReference type="Proteomes" id="UP000193689">
    <property type="component" value="Unassembled WGS sequence"/>
</dbReference>